<dbReference type="InterPro" id="IPR011990">
    <property type="entry name" value="TPR-like_helical_dom_sf"/>
</dbReference>
<dbReference type="SUPFAM" id="SSF48452">
    <property type="entry name" value="TPR-like"/>
    <property type="match status" value="2"/>
</dbReference>
<dbReference type="Proteomes" id="UP001477947">
    <property type="component" value="Chromosome"/>
</dbReference>
<dbReference type="Pfam" id="PF13174">
    <property type="entry name" value="TPR_6"/>
    <property type="match status" value="2"/>
</dbReference>
<organism evidence="6 7">
    <name type="scientific">Terrisporobacter petrolearius</name>
    <dbReference type="NCBI Taxonomy" id="1460447"/>
    <lineage>
        <taxon>Bacteria</taxon>
        <taxon>Bacillati</taxon>
        <taxon>Bacillota</taxon>
        <taxon>Clostridia</taxon>
        <taxon>Peptostreptococcales</taxon>
        <taxon>Peptostreptococcaceae</taxon>
        <taxon>Terrisporobacter</taxon>
    </lineage>
</organism>
<keyword evidence="5" id="KW-0472">Membrane</keyword>
<name>A0ABZ3FBV8_9FIRM</name>
<evidence type="ECO:0000256" key="2">
    <source>
        <dbReference type="ARBA" id="ARBA00022803"/>
    </source>
</evidence>
<keyword evidence="7" id="KW-1185">Reference proteome</keyword>
<keyword evidence="5" id="KW-0812">Transmembrane</keyword>
<feature type="repeat" description="TPR" evidence="3">
    <location>
        <begin position="417"/>
        <end position="450"/>
    </location>
</feature>
<dbReference type="SMART" id="SM00028">
    <property type="entry name" value="TPR"/>
    <property type="match status" value="4"/>
</dbReference>
<keyword evidence="5" id="KW-1133">Transmembrane helix</keyword>
<dbReference type="PROSITE" id="PS50005">
    <property type="entry name" value="TPR"/>
    <property type="match status" value="3"/>
</dbReference>
<keyword evidence="1" id="KW-0677">Repeat</keyword>
<sequence length="502" mass="59013">MISYSICNVREEIKILGEEIRIDIDNMPRKILNIDLIEEKNSDFTFFEIDEDENNETLKALKQSYVTSNYKDETILNLQQELKSHTNVLPKEIKLESYNKYNNALELAQKSYITTAIKLVDEALQINPKDEDILNLRGLLKLLKCDFAKAFESFYTAQCYGNNELSRKYVDKLSSRKFKVFLERYNHSIRFINEEMNEESMEIFDSLILEDPELIEPYVILILLYEKMGKAKEKEELLDRLRFVDADNHLFDKDHDPINEEEFSVAVAKKENKQIEKLKEHKDVLSKKKNMAYIIVGLLIVVIGATAIYSKNRLDKMHDEISQKQEAISEKENELSAKDKELEKKKNEISKKEEDLDKTNSELDDAKQKAEDAKLIKQGEEALFMKGISYEKVGDYKTALKYFKLAIENGKNPTFKSSSIYQSGLCYEKLNKYDEAISYYQRYVNTFPKSYEYFDDSYYRMGILYYENNQLQKAKDSFYSLRYEDPDSSYLTTEKVKDILKK</sequence>
<evidence type="ECO:0000256" key="3">
    <source>
        <dbReference type="PROSITE-ProRule" id="PRU00339"/>
    </source>
</evidence>
<reference evidence="6 7" key="1">
    <citation type="submission" date="2024-04" db="EMBL/GenBank/DDBJ databases">
        <title>Isolation and characterization of novel acetogenic strains of the genera Terrisporobacter and Acetoanaerobium.</title>
        <authorList>
            <person name="Boeer T."/>
            <person name="Schueler M.A."/>
            <person name="Lueschen A."/>
            <person name="Eysell L."/>
            <person name="Droege J."/>
            <person name="Heinemann M."/>
            <person name="Engelhardt L."/>
            <person name="Basen M."/>
            <person name="Daniel R."/>
        </authorList>
    </citation>
    <scope>NUCLEOTIDE SEQUENCE [LARGE SCALE GENOMIC DNA]</scope>
    <source>
        <strain evidence="6 7">ELB</strain>
    </source>
</reference>
<feature type="repeat" description="TPR" evidence="3">
    <location>
        <begin position="380"/>
        <end position="413"/>
    </location>
</feature>
<evidence type="ECO:0000256" key="1">
    <source>
        <dbReference type="ARBA" id="ARBA00022737"/>
    </source>
</evidence>
<dbReference type="InterPro" id="IPR019734">
    <property type="entry name" value="TPR_rpt"/>
</dbReference>
<protein>
    <submittedName>
        <fullName evidence="6">Cell division coordinator CpoB</fullName>
    </submittedName>
</protein>
<keyword evidence="2 3" id="KW-0802">TPR repeat</keyword>
<dbReference type="PANTHER" id="PTHR44858:SF1">
    <property type="entry name" value="UDP-N-ACETYLGLUCOSAMINE--PEPTIDE N-ACETYLGLUCOSAMINYLTRANSFERASE SPINDLY-RELATED"/>
    <property type="match status" value="1"/>
</dbReference>
<feature type="region of interest" description="Disordered" evidence="4">
    <location>
        <begin position="346"/>
        <end position="365"/>
    </location>
</feature>
<dbReference type="Pfam" id="PF13181">
    <property type="entry name" value="TPR_8"/>
    <property type="match status" value="1"/>
</dbReference>
<dbReference type="GO" id="GO:0051301">
    <property type="term" value="P:cell division"/>
    <property type="evidence" value="ECO:0007669"/>
    <property type="project" value="UniProtKB-KW"/>
</dbReference>
<keyword evidence="6" id="KW-0132">Cell division</keyword>
<evidence type="ECO:0000256" key="5">
    <source>
        <dbReference type="SAM" id="Phobius"/>
    </source>
</evidence>
<evidence type="ECO:0000256" key="4">
    <source>
        <dbReference type="SAM" id="MobiDB-lite"/>
    </source>
</evidence>
<evidence type="ECO:0000313" key="6">
    <source>
        <dbReference type="EMBL" id="XAM41297.1"/>
    </source>
</evidence>
<dbReference type="Gene3D" id="1.25.40.10">
    <property type="entry name" value="Tetratricopeptide repeat domain"/>
    <property type="match status" value="2"/>
</dbReference>
<accession>A0ABZ3FBV8</accession>
<feature type="repeat" description="TPR" evidence="3">
    <location>
        <begin position="455"/>
        <end position="488"/>
    </location>
</feature>
<feature type="transmembrane region" description="Helical" evidence="5">
    <location>
        <begin position="291"/>
        <end position="309"/>
    </location>
</feature>
<keyword evidence="6" id="KW-0131">Cell cycle</keyword>
<evidence type="ECO:0000313" key="7">
    <source>
        <dbReference type="Proteomes" id="UP001477947"/>
    </source>
</evidence>
<gene>
    <name evidence="6" type="primary">cpoB</name>
    <name evidence="6" type="ORF">TPELB_16090</name>
</gene>
<dbReference type="EMBL" id="CP154622">
    <property type="protein sequence ID" value="XAM41297.1"/>
    <property type="molecule type" value="Genomic_DNA"/>
</dbReference>
<dbReference type="RefSeq" id="WP_228416262.1">
    <property type="nucleotide sequence ID" value="NZ_CP154616.1"/>
</dbReference>
<dbReference type="PANTHER" id="PTHR44858">
    <property type="entry name" value="TETRATRICOPEPTIDE REPEAT PROTEIN 6"/>
    <property type="match status" value="1"/>
</dbReference>
<proteinExistence type="predicted"/>
<dbReference type="InterPro" id="IPR050498">
    <property type="entry name" value="Ycf3"/>
</dbReference>